<proteinExistence type="predicted"/>
<evidence type="ECO:0000313" key="4">
    <source>
        <dbReference type="EMBL" id="RXM92938.1"/>
    </source>
</evidence>
<evidence type="ECO:0000259" key="3">
    <source>
        <dbReference type="Pfam" id="PF24617"/>
    </source>
</evidence>
<evidence type="ECO:0000256" key="2">
    <source>
        <dbReference type="SAM" id="MobiDB-lite"/>
    </source>
</evidence>
<dbReference type="GO" id="GO:0005912">
    <property type="term" value="C:adherens junction"/>
    <property type="evidence" value="ECO:0007669"/>
    <property type="project" value="TreeGrafter"/>
</dbReference>
<dbReference type="GO" id="GO:0005923">
    <property type="term" value="C:bicellular tight junction"/>
    <property type="evidence" value="ECO:0007669"/>
    <property type="project" value="TreeGrafter"/>
</dbReference>
<dbReference type="InterPro" id="IPR056240">
    <property type="entry name" value="POF1B_HlH"/>
</dbReference>
<dbReference type="GO" id="GO:0005884">
    <property type="term" value="C:actin filament"/>
    <property type="evidence" value="ECO:0007669"/>
    <property type="project" value="TreeGrafter"/>
</dbReference>
<dbReference type="EMBL" id="SCEB01005412">
    <property type="protein sequence ID" value="RXM92938.1"/>
    <property type="molecule type" value="Genomic_DNA"/>
</dbReference>
<accession>A0A444UXP2</accession>
<feature type="region of interest" description="Disordered" evidence="2">
    <location>
        <begin position="31"/>
        <end position="50"/>
    </location>
</feature>
<dbReference type="AlphaFoldDB" id="A0A444UXP2"/>
<dbReference type="PANTHER" id="PTHR22546:SF0">
    <property type="entry name" value="PROTEIN POF1B"/>
    <property type="match status" value="1"/>
</dbReference>
<dbReference type="PANTHER" id="PTHR22546">
    <property type="entry name" value="PREMATURE OVARIAN FAILURE, 1B"/>
    <property type="match status" value="1"/>
</dbReference>
<organism evidence="4 5">
    <name type="scientific">Acipenser ruthenus</name>
    <name type="common">Sterlet sturgeon</name>
    <dbReference type="NCBI Taxonomy" id="7906"/>
    <lineage>
        <taxon>Eukaryota</taxon>
        <taxon>Metazoa</taxon>
        <taxon>Chordata</taxon>
        <taxon>Craniata</taxon>
        <taxon>Vertebrata</taxon>
        <taxon>Euteleostomi</taxon>
        <taxon>Actinopterygii</taxon>
        <taxon>Chondrostei</taxon>
        <taxon>Acipenseriformes</taxon>
        <taxon>Acipenseridae</taxon>
        <taxon>Acipenser</taxon>
    </lineage>
</organism>
<dbReference type="GO" id="GO:0051015">
    <property type="term" value="F:actin filament binding"/>
    <property type="evidence" value="ECO:0007669"/>
    <property type="project" value="TreeGrafter"/>
</dbReference>
<reference evidence="4 5" key="1">
    <citation type="submission" date="2019-01" db="EMBL/GenBank/DDBJ databases">
        <title>Draft Genome and Complete Hox-Cluster Characterization of the Sterlet Sturgeon (Acipenser ruthenus).</title>
        <authorList>
            <person name="Wei Q."/>
        </authorList>
    </citation>
    <scope>NUCLEOTIDE SEQUENCE [LARGE SCALE GENOMIC DNA]</scope>
    <source>
        <strain evidence="4">WHYD16114868_AA</strain>
        <tissue evidence="4">Blood</tissue>
    </source>
</reference>
<feature type="coiled-coil region" evidence="1">
    <location>
        <begin position="259"/>
        <end position="461"/>
    </location>
</feature>
<sequence>MSESHSQAAVRQFSQGSVHYSQVPTQHVQGSVHYSQGPIQHSQGSVQYSQGPIQLSSTSIPVSPTQLSVSPYSTISRQYGSQLASVQSPVYLTTNGSAHAGNVVYETVQYLVPVERKMEGYVLVDTQPREQQLLSPCYVQNASSYKNNVDTTVQTVQTVETVETVPVHKESPVPSGMMCPRSVYRSAVLMKKFSTLYQYRPICSCSGVSHGPCVFQEENEDVEHLIPKGLSDLTKQQISYLLQMRVTSEKSLRLLLSTFSSLREELIHLQDDLRRLESDKEALQRDLNFKNSQAQQYEKLLESVRVNNRQLQQTLKESSSSNTSLEEKILVFRTSGSDKEYRLKELEYSKRVLEQENELLRQQIAGQCNNPSFQAKSDAITKQYMEMTTTLREEKDREIKSLTEQLRKLQMESSSKSGSDYSTQLRLTELLTSLEQKETIIKRQEEEIRRFQLDRTEMENQSKGVTKTIITKKYRNQYPILGLLSDEYQATLPRKEAKTIVIERTGEMYKTEYITSP</sequence>
<evidence type="ECO:0000313" key="5">
    <source>
        <dbReference type="Proteomes" id="UP000289886"/>
    </source>
</evidence>
<dbReference type="Proteomes" id="UP000289886">
    <property type="component" value="Unassembled WGS sequence"/>
</dbReference>
<protein>
    <submittedName>
        <fullName evidence="4">Protein POF1B</fullName>
    </submittedName>
</protein>
<keyword evidence="1" id="KW-0175">Coiled coil</keyword>
<dbReference type="GO" id="GO:0007015">
    <property type="term" value="P:actin filament organization"/>
    <property type="evidence" value="ECO:0007669"/>
    <property type="project" value="TreeGrafter"/>
</dbReference>
<evidence type="ECO:0000256" key="1">
    <source>
        <dbReference type="SAM" id="Coils"/>
    </source>
</evidence>
<dbReference type="GO" id="GO:0003382">
    <property type="term" value="P:epithelial cell morphogenesis"/>
    <property type="evidence" value="ECO:0007669"/>
    <property type="project" value="TreeGrafter"/>
</dbReference>
<gene>
    <name evidence="4" type="ORF">EOD39_19610</name>
</gene>
<comment type="caution">
    <text evidence="4">The sequence shown here is derived from an EMBL/GenBank/DDBJ whole genome shotgun (WGS) entry which is preliminary data.</text>
</comment>
<dbReference type="GO" id="GO:0070830">
    <property type="term" value="P:bicellular tight junction assembly"/>
    <property type="evidence" value="ECO:0007669"/>
    <property type="project" value="TreeGrafter"/>
</dbReference>
<dbReference type="InterPro" id="IPR026186">
    <property type="entry name" value="POF1B"/>
</dbReference>
<feature type="domain" description="POF1B helix-loop-helix" evidence="3">
    <location>
        <begin position="214"/>
        <end position="259"/>
    </location>
</feature>
<keyword evidence="5" id="KW-1185">Reference proteome</keyword>
<name>A0A444UXP2_ACIRT</name>
<dbReference type="Pfam" id="PF24617">
    <property type="entry name" value="POF1B_HlH"/>
    <property type="match status" value="1"/>
</dbReference>